<dbReference type="AlphaFoldDB" id="A0A955HZ92"/>
<dbReference type="PANTHER" id="PTHR32472:SF10">
    <property type="entry name" value="DNA REPAIR PROTEIN RADA-LIKE PROTEIN"/>
    <property type="match status" value="1"/>
</dbReference>
<keyword evidence="3 10" id="KW-0227">DNA damage</keyword>
<accession>A0A955HZ92</accession>
<comment type="function">
    <text evidence="10">DNA-dependent ATPase involved in processing of recombination intermediates, plays a role in repairing DNA breaks. Stimulates the branch migration of RecA-mediated strand transfer reactions, allowing the 3' invading strand to extend heteroduplex DNA faster. Binds ssDNA in the presence of ADP but not other nucleotides, has ATPase activity that is stimulated by ssDNA and various branched DNA structures, but inhibited by SSB. Does not have RecA's homology-searching function.</text>
</comment>
<evidence type="ECO:0000256" key="2">
    <source>
        <dbReference type="ARBA" id="ARBA00022741"/>
    </source>
</evidence>
<dbReference type="SUPFAM" id="SSF54211">
    <property type="entry name" value="Ribosomal protein S5 domain 2-like"/>
    <property type="match status" value="1"/>
</dbReference>
<keyword evidence="8 10" id="KW-0234">DNA repair</keyword>
<keyword evidence="1 10" id="KW-0479">Metal-binding</keyword>
<protein>
    <recommendedName>
        <fullName evidence="9 10">DNA repair protein RadA</fullName>
    </recommendedName>
</protein>
<dbReference type="Proteomes" id="UP000748332">
    <property type="component" value="Unassembled WGS sequence"/>
</dbReference>
<dbReference type="GO" id="GO:0140664">
    <property type="term" value="F:ATP-dependent DNA damage sensor activity"/>
    <property type="evidence" value="ECO:0007669"/>
    <property type="project" value="InterPro"/>
</dbReference>
<evidence type="ECO:0000259" key="11">
    <source>
        <dbReference type="PROSITE" id="PS50162"/>
    </source>
</evidence>
<keyword evidence="4" id="KW-0378">Hydrolase</keyword>
<dbReference type="InterPro" id="IPR014721">
    <property type="entry name" value="Ribsml_uS5_D2-typ_fold_subgr"/>
</dbReference>
<keyword evidence="10" id="KW-0862">Zinc</keyword>
<comment type="similarity">
    <text evidence="10">Belongs to the RecA family. RadA subfamily.</text>
</comment>
<dbReference type="InterPro" id="IPR020568">
    <property type="entry name" value="Ribosomal_Su5_D2-typ_SF"/>
</dbReference>
<dbReference type="GO" id="GO:0016787">
    <property type="term" value="F:hydrolase activity"/>
    <property type="evidence" value="ECO:0007669"/>
    <property type="project" value="UniProtKB-KW"/>
</dbReference>
<reference evidence="12" key="2">
    <citation type="journal article" date="2021" name="Microbiome">
        <title>Successional dynamics and alternative stable states in a saline activated sludge microbial community over 9 years.</title>
        <authorList>
            <person name="Wang Y."/>
            <person name="Ye J."/>
            <person name="Ju F."/>
            <person name="Liu L."/>
            <person name="Boyd J.A."/>
            <person name="Deng Y."/>
            <person name="Parks D.H."/>
            <person name="Jiang X."/>
            <person name="Yin X."/>
            <person name="Woodcroft B.J."/>
            <person name="Tyson G.W."/>
            <person name="Hugenholtz P."/>
            <person name="Polz M.F."/>
            <person name="Zhang T."/>
        </authorList>
    </citation>
    <scope>NUCLEOTIDE SEQUENCE</scope>
    <source>
        <strain evidence="12">HKST-UBA16</strain>
    </source>
</reference>
<dbReference type="InterPro" id="IPR004504">
    <property type="entry name" value="DNA_repair_RadA"/>
</dbReference>
<dbReference type="EMBL" id="JAGQLM010000137">
    <property type="protein sequence ID" value="MCA9375292.1"/>
    <property type="molecule type" value="Genomic_DNA"/>
</dbReference>
<dbReference type="InterPro" id="IPR020588">
    <property type="entry name" value="RecA_ATP-bd"/>
</dbReference>
<dbReference type="Gene3D" id="3.30.230.10">
    <property type="match status" value="1"/>
</dbReference>
<keyword evidence="2 10" id="KW-0547">Nucleotide-binding</keyword>
<sequence>EAVFLRWEGRCSNCGEWGTLEEQQDLSDSKSVAGGSVDLKSVSLISADKIASAKSAKKEQRLDSGSKELNRVLGGGGLSGSVTLISGEPGVGKSTLLTQLAINIASKGKVLYVSGEESPKQFLVRVKRLLKKKGGSTAKTLQNIFVTGEIQVERIDALIAEEKPLVVIVDSIQSVMSSVSKSYPGSISQVRVCGSILTRRAKVSNIPVFIVGQINKEGVIAGPKVLEHTVDCVLYLEGGEFEVFRVMRCIKNRFGATNEIGVFEMTSDGFHDVSNPSEIFLGGESDSPGSCTSALITGSRVVFINVQALVVDHGASPGPLRRVSNGINRSKLEMLCAVMAKHGKVFLSDKDIFLNVSGGFKVDSPSIDLAICKAIKSAVREEVVPSKSFYIGEVGLTGKVTPFYGIESIFKEAKRLGYKEAYSPALKSHLEIPSLKVISLKGVTSL</sequence>
<reference evidence="12" key="1">
    <citation type="submission" date="2020-04" db="EMBL/GenBank/DDBJ databases">
        <authorList>
            <person name="Zhang T."/>
        </authorList>
    </citation>
    <scope>NUCLEOTIDE SEQUENCE</scope>
    <source>
        <strain evidence="12">HKST-UBA16</strain>
    </source>
</reference>
<dbReference type="GO" id="GO:0008270">
    <property type="term" value="F:zinc ion binding"/>
    <property type="evidence" value="ECO:0007669"/>
    <property type="project" value="UniProtKB-KW"/>
</dbReference>
<evidence type="ECO:0000256" key="9">
    <source>
        <dbReference type="NCBIfam" id="TIGR00416"/>
    </source>
</evidence>
<dbReference type="GO" id="GO:0003684">
    <property type="term" value="F:damaged DNA binding"/>
    <property type="evidence" value="ECO:0007669"/>
    <property type="project" value="InterPro"/>
</dbReference>
<dbReference type="SUPFAM" id="SSF52540">
    <property type="entry name" value="P-loop containing nucleoside triphosphate hydrolases"/>
    <property type="match status" value="1"/>
</dbReference>
<feature type="non-terminal residue" evidence="12">
    <location>
        <position position="1"/>
    </location>
</feature>
<organism evidence="12 13">
    <name type="scientific">Candidatus Dojkabacteria bacterium</name>
    <dbReference type="NCBI Taxonomy" id="2099670"/>
    <lineage>
        <taxon>Bacteria</taxon>
        <taxon>Candidatus Dojkabacteria</taxon>
    </lineage>
</organism>
<evidence type="ECO:0000256" key="1">
    <source>
        <dbReference type="ARBA" id="ARBA00022723"/>
    </source>
</evidence>
<evidence type="ECO:0000256" key="6">
    <source>
        <dbReference type="ARBA" id="ARBA00023016"/>
    </source>
</evidence>
<dbReference type="NCBIfam" id="TIGR00416">
    <property type="entry name" value="sms"/>
    <property type="match status" value="1"/>
</dbReference>
<dbReference type="GO" id="GO:0005524">
    <property type="term" value="F:ATP binding"/>
    <property type="evidence" value="ECO:0007669"/>
    <property type="project" value="UniProtKB-UniRule"/>
</dbReference>
<comment type="caution">
    <text evidence="12">The sequence shown here is derived from an EMBL/GenBank/DDBJ whole genome shotgun (WGS) entry which is preliminary data.</text>
</comment>
<keyword evidence="10" id="KW-0863">Zinc-finger</keyword>
<dbReference type="PRINTS" id="PR01874">
    <property type="entry name" value="DNAREPAIRADA"/>
</dbReference>
<evidence type="ECO:0000256" key="4">
    <source>
        <dbReference type="ARBA" id="ARBA00022801"/>
    </source>
</evidence>
<evidence type="ECO:0000256" key="5">
    <source>
        <dbReference type="ARBA" id="ARBA00022840"/>
    </source>
</evidence>
<dbReference type="InterPro" id="IPR003593">
    <property type="entry name" value="AAA+_ATPase"/>
</dbReference>
<dbReference type="GO" id="GO:0005829">
    <property type="term" value="C:cytosol"/>
    <property type="evidence" value="ECO:0007669"/>
    <property type="project" value="TreeGrafter"/>
</dbReference>
<dbReference type="PROSITE" id="PS50162">
    <property type="entry name" value="RECA_2"/>
    <property type="match status" value="1"/>
</dbReference>
<keyword evidence="5 10" id="KW-0067">ATP-binding</keyword>
<gene>
    <name evidence="12" type="primary">radA</name>
    <name evidence="12" type="ORF">KC622_03100</name>
</gene>
<keyword evidence="7 10" id="KW-0238">DNA-binding</keyword>
<dbReference type="Pfam" id="PF13481">
    <property type="entry name" value="AAA_25"/>
    <property type="match status" value="1"/>
</dbReference>
<name>A0A955HZ92_9BACT</name>
<evidence type="ECO:0000313" key="12">
    <source>
        <dbReference type="EMBL" id="MCA9375292.1"/>
    </source>
</evidence>
<dbReference type="GO" id="GO:0000725">
    <property type="term" value="P:recombinational repair"/>
    <property type="evidence" value="ECO:0007669"/>
    <property type="project" value="TreeGrafter"/>
</dbReference>
<proteinExistence type="inferred from homology"/>
<dbReference type="SMART" id="SM00382">
    <property type="entry name" value="AAA"/>
    <property type="match status" value="1"/>
</dbReference>
<evidence type="ECO:0000256" key="7">
    <source>
        <dbReference type="ARBA" id="ARBA00023125"/>
    </source>
</evidence>
<evidence type="ECO:0000256" key="3">
    <source>
        <dbReference type="ARBA" id="ARBA00022763"/>
    </source>
</evidence>
<evidence type="ECO:0000256" key="10">
    <source>
        <dbReference type="RuleBase" id="RU003555"/>
    </source>
</evidence>
<evidence type="ECO:0000313" key="13">
    <source>
        <dbReference type="Proteomes" id="UP000748332"/>
    </source>
</evidence>
<dbReference type="Gene3D" id="3.40.50.300">
    <property type="entry name" value="P-loop containing nucleotide triphosphate hydrolases"/>
    <property type="match status" value="1"/>
</dbReference>
<dbReference type="Pfam" id="PF13541">
    <property type="entry name" value="ChlI"/>
    <property type="match status" value="1"/>
</dbReference>
<dbReference type="PANTHER" id="PTHR32472">
    <property type="entry name" value="DNA REPAIR PROTEIN RADA"/>
    <property type="match status" value="1"/>
</dbReference>
<feature type="domain" description="RecA family profile 1" evidence="11">
    <location>
        <begin position="58"/>
        <end position="214"/>
    </location>
</feature>
<evidence type="ECO:0000256" key="8">
    <source>
        <dbReference type="ARBA" id="ARBA00023204"/>
    </source>
</evidence>
<keyword evidence="6" id="KW-0346">Stress response</keyword>
<dbReference type="InterPro" id="IPR027417">
    <property type="entry name" value="P-loop_NTPase"/>
</dbReference>